<comment type="similarity">
    <text evidence="1">Belongs to the TRIM/RBCC family.</text>
</comment>
<evidence type="ECO:0000313" key="11">
    <source>
        <dbReference type="EMBL" id="CAI5442280.1"/>
    </source>
</evidence>
<dbReference type="InterPro" id="IPR014756">
    <property type="entry name" value="Ig_E-set"/>
</dbReference>
<dbReference type="Gene3D" id="3.30.160.60">
    <property type="entry name" value="Classic Zinc Finger"/>
    <property type="match status" value="1"/>
</dbReference>
<dbReference type="InterPro" id="IPR011042">
    <property type="entry name" value="6-blade_b-propeller_TolB-like"/>
</dbReference>
<dbReference type="Gene3D" id="3.30.40.10">
    <property type="entry name" value="Zinc/RING finger domain, C3HC4 (zinc finger)"/>
    <property type="match status" value="1"/>
</dbReference>
<dbReference type="SMART" id="SM00184">
    <property type="entry name" value="RING"/>
    <property type="match status" value="1"/>
</dbReference>
<feature type="domain" description="B box-type" evidence="10">
    <location>
        <begin position="158"/>
        <end position="197"/>
    </location>
</feature>
<dbReference type="InterPro" id="IPR047153">
    <property type="entry name" value="TRIM45/56/19-like"/>
</dbReference>
<dbReference type="InterPro" id="IPR013783">
    <property type="entry name" value="Ig-like_fold"/>
</dbReference>
<evidence type="ECO:0000313" key="12">
    <source>
        <dbReference type="Proteomes" id="UP001152747"/>
    </source>
</evidence>
<dbReference type="InterPro" id="IPR018957">
    <property type="entry name" value="Znf_C3HC4_RING-type"/>
</dbReference>
<dbReference type="InterPro" id="IPR017868">
    <property type="entry name" value="Filamin/ABP280_repeat-like"/>
</dbReference>
<feature type="coiled-coil region" evidence="8">
    <location>
        <begin position="274"/>
        <end position="301"/>
    </location>
</feature>
<dbReference type="SUPFAM" id="SSF81296">
    <property type="entry name" value="E set domains"/>
    <property type="match status" value="1"/>
</dbReference>
<protein>
    <recommendedName>
        <fullName evidence="13">RING-type domain-containing protein</fullName>
    </recommendedName>
</protein>
<dbReference type="Pfam" id="PF00630">
    <property type="entry name" value="Filamin"/>
    <property type="match status" value="1"/>
</dbReference>
<dbReference type="GO" id="GO:0061630">
    <property type="term" value="F:ubiquitin protein ligase activity"/>
    <property type="evidence" value="ECO:0007669"/>
    <property type="project" value="TreeGrafter"/>
</dbReference>
<dbReference type="CDD" id="cd19756">
    <property type="entry name" value="Bbox2"/>
    <property type="match status" value="1"/>
</dbReference>
<gene>
    <name evidence="11" type="ORF">CAMP_LOCUS4917</name>
</gene>
<evidence type="ECO:0000259" key="10">
    <source>
        <dbReference type="PROSITE" id="PS50119"/>
    </source>
</evidence>
<evidence type="ECO:0000256" key="7">
    <source>
        <dbReference type="PROSITE-ProRule" id="PRU00087"/>
    </source>
</evidence>
<dbReference type="SUPFAM" id="SSF57845">
    <property type="entry name" value="B-box zinc-binding domain"/>
    <property type="match status" value="1"/>
</dbReference>
<comment type="caution">
    <text evidence="11">The sequence shown here is derived from an EMBL/GenBank/DDBJ whole genome shotgun (WGS) entry which is preliminary data.</text>
</comment>
<sequence>MFFKFEKHVSIRGFDVLSEIEIVRELWGKPKTEQMSAAAASAAPSTPNSITTSLVETVNINVDDFSETFLTCSTCLYTYDQESRKAKLLPCSHSVCLFCLTQLVAHAGNTEPQSLRCPLCREVCVLPPGGVSSLPAAFFINQLLDVMQKQRKDVVPSCTSHPNDQLLYCETCDLVFCETCTFSVVNKKCNEHTVVPLSIALKRMSEIVVYRVKSRLRALEAASIAVNNEVNQLDGNVDSLSVHINNVMQELTNSIENKRRRLIESVRIRRDEKRKILKDQIEAINDEKKRLEKELASGTLDVRSMARKLKDQEAEDNWQRQIIEPRENAFLKINTDSTVMMMEIEKSLDEFGKIHASSTFPGSSTIEEFQQISVNIESSIRLITREVDGTARTTGGDPIEASVTFKNPSGAENEEPKIDNLSVIIKDNEDGTYDFNFKPTIAGEYTISVKIFGRPVKNSPWKFEVSNDHMHKWQLPVEFKYPTKMVIGPNNIFYVLDSGNCRVRMVKENGDVINDLANDSMKGGTAVGLAFIGNDELAVLNWQSKTLSKINTSNEIVQSVRFSEFDTPLDVCIDSKGRFIIVDREKVFVLDINMIPSFSFPLKNAPNGRGNCVTMGLDDDIIVGTSTELLVFDSAGKPLRNIACYSPDEEMIYGPNAPRRKSRRTVVKAVACCKESGLIVSSIEDRQGARSKFVVNNYKGTFLYSFDSPLTRGYFAPNGLLIPTHPERKGQIFAIDYHQCNVRMYQFK</sequence>
<keyword evidence="3" id="KW-0677">Repeat</keyword>
<evidence type="ECO:0008006" key="13">
    <source>
        <dbReference type="Google" id="ProtNLM"/>
    </source>
</evidence>
<dbReference type="AlphaFoldDB" id="A0A9P1IC09"/>
<evidence type="ECO:0000256" key="4">
    <source>
        <dbReference type="ARBA" id="ARBA00022771"/>
    </source>
</evidence>
<dbReference type="Gene3D" id="2.120.10.30">
    <property type="entry name" value="TolB, C-terminal domain"/>
    <property type="match status" value="1"/>
</dbReference>
<evidence type="ECO:0000256" key="2">
    <source>
        <dbReference type="ARBA" id="ARBA00022723"/>
    </source>
</evidence>
<keyword evidence="2" id="KW-0479">Metal-binding</keyword>
<keyword evidence="12" id="KW-1185">Reference proteome</keyword>
<dbReference type="GO" id="GO:0008270">
    <property type="term" value="F:zinc ion binding"/>
    <property type="evidence" value="ECO:0007669"/>
    <property type="project" value="UniProtKB-KW"/>
</dbReference>
<evidence type="ECO:0000256" key="3">
    <source>
        <dbReference type="ARBA" id="ARBA00022737"/>
    </source>
</evidence>
<dbReference type="CDD" id="cd16579">
    <property type="entry name" value="RING-HC_PML_C-V"/>
    <property type="match status" value="1"/>
</dbReference>
<dbReference type="InterPro" id="IPR000315">
    <property type="entry name" value="Znf_B-box"/>
</dbReference>
<keyword evidence="5" id="KW-0862">Zinc</keyword>
<evidence type="ECO:0000256" key="1">
    <source>
        <dbReference type="ARBA" id="ARBA00008518"/>
    </source>
</evidence>
<dbReference type="InterPro" id="IPR017907">
    <property type="entry name" value="Znf_RING_CS"/>
</dbReference>
<proteinExistence type="inferred from homology"/>
<dbReference type="Proteomes" id="UP001152747">
    <property type="component" value="Unassembled WGS sequence"/>
</dbReference>
<evidence type="ECO:0000256" key="5">
    <source>
        <dbReference type="ARBA" id="ARBA00022833"/>
    </source>
</evidence>
<dbReference type="InterPro" id="IPR001298">
    <property type="entry name" value="Filamin/ABP280_rpt"/>
</dbReference>
<keyword evidence="4 6" id="KW-0863">Zinc-finger</keyword>
<keyword evidence="8" id="KW-0175">Coiled coil</keyword>
<name>A0A9P1IC09_9PELO</name>
<dbReference type="PROSITE" id="PS50089">
    <property type="entry name" value="ZF_RING_2"/>
    <property type="match status" value="1"/>
</dbReference>
<dbReference type="EMBL" id="CANHGI010000002">
    <property type="protein sequence ID" value="CAI5442280.1"/>
    <property type="molecule type" value="Genomic_DNA"/>
</dbReference>
<feature type="repeat" description="Filamin" evidence="7">
    <location>
        <begin position="402"/>
        <end position="465"/>
    </location>
</feature>
<dbReference type="OrthoDB" id="252722at2759"/>
<evidence type="ECO:0000259" key="9">
    <source>
        <dbReference type="PROSITE" id="PS50089"/>
    </source>
</evidence>
<dbReference type="Gene3D" id="2.60.40.10">
    <property type="entry name" value="Immunoglobulins"/>
    <property type="match status" value="1"/>
</dbReference>
<evidence type="ECO:0000256" key="8">
    <source>
        <dbReference type="SAM" id="Coils"/>
    </source>
</evidence>
<dbReference type="PROSITE" id="PS50194">
    <property type="entry name" value="FILAMIN_REPEAT"/>
    <property type="match status" value="1"/>
</dbReference>
<reference evidence="11" key="1">
    <citation type="submission" date="2022-11" db="EMBL/GenBank/DDBJ databases">
        <authorList>
            <person name="Kikuchi T."/>
        </authorList>
    </citation>
    <scope>NUCLEOTIDE SEQUENCE</scope>
    <source>
        <strain evidence="11">PS1010</strain>
    </source>
</reference>
<organism evidence="11 12">
    <name type="scientific">Caenorhabditis angaria</name>
    <dbReference type="NCBI Taxonomy" id="860376"/>
    <lineage>
        <taxon>Eukaryota</taxon>
        <taxon>Metazoa</taxon>
        <taxon>Ecdysozoa</taxon>
        <taxon>Nematoda</taxon>
        <taxon>Chromadorea</taxon>
        <taxon>Rhabditida</taxon>
        <taxon>Rhabditina</taxon>
        <taxon>Rhabditomorpha</taxon>
        <taxon>Rhabditoidea</taxon>
        <taxon>Rhabditidae</taxon>
        <taxon>Peloderinae</taxon>
        <taxon>Caenorhabditis</taxon>
    </lineage>
</organism>
<feature type="domain" description="RING-type" evidence="9">
    <location>
        <begin position="72"/>
        <end position="121"/>
    </location>
</feature>
<dbReference type="PANTHER" id="PTHR25462">
    <property type="entry name" value="BONUS, ISOFORM C-RELATED"/>
    <property type="match status" value="1"/>
</dbReference>
<dbReference type="Pfam" id="PF00097">
    <property type="entry name" value="zf-C3HC4"/>
    <property type="match status" value="1"/>
</dbReference>
<dbReference type="SMART" id="SM00336">
    <property type="entry name" value="BBOX"/>
    <property type="match status" value="1"/>
</dbReference>
<dbReference type="InterPro" id="IPR013083">
    <property type="entry name" value="Znf_RING/FYVE/PHD"/>
</dbReference>
<accession>A0A9P1IC09</accession>
<dbReference type="PANTHER" id="PTHR25462:SF285">
    <property type="entry name" value="RING-TYPE DOMAIN-CONTAINING PROTEIN"/>
    <property type="match status" value="1"/>
</dbReference>
<dbReference type="SUPFAM" id="SSF57850">
    <property type="entry name" value="RING/U-box"/>
    <property type="match status" value="1"/>
</dbReference>
<dbReference type="PROSITE" id="PS50119">
    <property type="entry name" value="ZF_BBOX"/>
    <property type="match status" value="1"/>
</dbReference>
<dbReference type="SMART" id="SM00557">
    <property type="entry name" value="IG_FLMN"/>
    <property type="match status" value="1"/>
</dbReference>
<dbReference type="PROSITE" id="PS00518">
    <property type="entry name" value="ZF_RING_1"/>
    <property type="match status" value="1"/>
</dbReference>
<dbReference type="InterPro" id="IPR001841">
    <property type="entry name" value="Znf_RING"/>
</dbReference>
<evidence type="ECO:0000256" key="6">
    <source>
        <dbReference type="PROSITE-ProRule" id="PRU00024"/>
    </source>
</evidence>
<dbReference type="GO" id="GO:0005654">
    <property type="term" value="C:nucleoplasm"/>
    <property type="evidence" value="ECO:0007669"/>
    <property type="project" value="TreeGrafter"/>
</dbReference>
<dbReference type="SUPFAM" id="SSF101898">
    <property type="entry name" value="NHL repeat"/>
    <property type="match status" value="1"/>
</dbReference>